<dbReference type="RefSeq" id="WP_162361817.1">
    <property type="nucleotide sequence ID" value="NZ_CP047591.1"/>
</dbReference>
<dbReference type="KEGG" id="amic:Ami3637_06235"/>
<sequence>MKKKVGNKVFILILFCLILLVVTCTDSVSGKLELSKEENVQLTALLGDLNENATEQVRSDVGTLLHKADILMQEREGKKDYKMSDKETEIWQKITALLDKETIRQFGEDNYKEDKPDPKLDYGKETMANLKKILSRKDWDKLNQLREEYFKATENDDEQYDVDINKEIKDIVGKYRKLDADAIALNLLDDKNQKNFGMFVITPAFNAVYQEGSQNGLDSLSKKEQKNLEKNWKAVTDILPKELFANFKYFKVGGDGELGTYAYVIPVDDQGKTWCMTVDPADIKDDGLFPYTVVHEMCHYLTLNEKQVEYFGDNEKYYPENRYSDWECVANEDSYLQAYYKAFWKDMINDWATDPENAYFYDRHKSEFVTGYASTECAEDLAESFCAYVFLKSADTPGVQAKFDFFDRYPELKQLKQQILKKVKANHVYVNPEIEPDDGKIFDDAA</sequence>
<dbReference type="EMBL" id="CP047591">
    <property type="protein sequence ID" value="QHI72047.1"/>
    <property type="molecule type" value="Genomic_DNA"/>
</dbReference>
<evidence type="ECO:0000313" key="2">
    <source>
        <dbReference type="Proteomes" id="UP000463883"/>
    </source>
</evidence>
<evidence type="ECO:0000313" key="1">
    <source>
        <dbReference type="EMBL" id="QHI72047.1"/>
    </source>
</evidence>
<gene>
    <name evidence="1" type="ORF">Ami3637_06235</name>
</gene>
<protein>
    <recommendedName>
        <fullName evidence="3">Zinc-binding metallo-peptidase</fullName>
    </recommendedName>
</protein>
<organism evidence="1 2">
    <name type="scientific">Aminipila terrae</name>
    <dbReference type="NCBI Taxonomy" id="2697030"/>
    <lineage>
        <taxon>Bacteria</taxon>
        <taxon>Bacillati</taxon>
        <taxon>Bacillota</taxon>
        <taxon>Clostridia</taxon>
        <taxon>Peptostreptococcales</taxon>
        <taxon>Anaerovoracaceae</taxon>
        <taxon>Aminipila</taxon>
    </lineage>
</organism>
<dbReference type="Proteomes" id="UP000463883">
    <property type="component" value="Chromosome"/>
</dbReference>
<evidence type="ECO:0008006" key="3">
    <source>
        <dbReference type="Google" id="ProtNLM"/>
    </source>
</evidence>
<reference evidence="1 2" key="1">
    <citation type="submission" date="2020-01" db="EMBL/GenBank/DDBJ databases">
        <title>Genomic analysis of Aminipila sp. CBA3637.</title>
        <authorList>
            <person name="Kim Y.B."/>
            <person name="Roh S.W."/>
        </authorList>
    </citation>
    <scope>NUCLEOTIDE SEQUENCE [LARGE SCALE GENOMIC DNA]</scope>
    <source>
        <strain evidence="1 2">CBA3637</strain>
    </source>
</reference>
<name>A0A6P1MDR3_9FIRM</name>
<proteinExistence type="predicted"/>
<keyword evidence="2" id="KW-1185">Reference proteome</keyword>
<accession>A0A6P1MDR3</accession>
<dbReference type="AlphaFoldDB" id="A0A6P1MDR3"/>